<dbReference type="EMBL" id="JBJUIK010000009">
    <property type="protein sequence ID" value="KAL3517529.1"/>
    <property type="molecule type" value="Genomic_DNA"/>
</dbReference>
<reference evidence="3 4" key="1">
    <citation type="submission" date="2024-11" db="EMBL/GenBank/DDBJ databases">
        <title>A near-complete genome assembly of Cinchona calisaya.</title>
        <authorList>
            <person name="Lian D.C."/>
            <person name="Zhao X.W."/>
            <person name="Wei L."/>
        </authorList>
    </citation>
    <scope>NUCLEOTIDE SEQUENCE [LARGE SCALE GENOMIC DNA]</scope>
    <source>
        <tissue evidence="3">Nenye</tissue>
    </source>
</reference>
<evidence type="ECO:0000259" key="2">
    <source>
        <dbReference type="PROSITE" id="PS51746"/>
    </source>
</evidence>
<dbReference type="Pfam" id="PF00481">
    <property type="entry name" value="PP2C"/>
    <property type="match status" value="1"/>
</dbReference>
<dbReference type="SMART" id="SM00332">
    <property type="entry name" value="PP2Cc"/>
    <property type="match status" value="1"/>
</dbReference>
<dbReference type="Proteomes" id="UP001630127">
    <property type="component" value="Unassembled WGS sequence"/>
</dbReference>
<dbReference type="InterPro" id="IPR015655">
    <property type="entry name" value="PP2C"/>
</dbReference>
<keyword evidence="4" id="KW-1185">Reference proteome</keyword>
<protein>
    <recommendedName>
        <fullName evidence="2">PPM-type phosphatase domain-containing protein</fullName>
    </recommendedName>
</protein>
<dbReference type="InterPro" id="IPR001932">
    <property type="entry name" value="PPM-type_phosphatase-like_dom"/>
</dbReference>
<dbReference type="SUPFAM" id="SSF81606">
    <property type="entry name" value="PP2C-like"/>
    <property type="match status" value="1"/>
</dbReference>
<feature type="chain" id="PRO_5044797883" description="PPM-type phosphatase domain-containing protein" evidence="1">
    <location>
        <begin position="25"/>
        <end position="385"/>
    </location>
</feature>
<dbReference type="PANTHER" id="PTHR47992">
    <property type="entry name" value="PROTEIN PHOSPHATASE"/>
    <property type="match status" value="1"/>
</dbReference>
<evidence type="ECO:0000256" key="1">
    <source>
        <dbReference type="SAM" id="SignalP"/>
    </source>
</evidence>
<evidence type="ECO:0000313" key="4">
    <source>
        <dbReference type="Proteomes" id="UP001630127"/>
    </source>
</evidence>
<dbReference type="AlphaFoldDB" id="A0ABD2ZDH9"/>
<feature type="domain" description="PPM-type phosphatase" evidence="2">
    <location>
        <begin position="75"/>
        <end position="379"/>
    </location>
</feature>
<gene>
    <name evidence="3" type="ORF">ACH5RR_020118</name>
</gene>
<organism evidence="3 4">
    <name type="scientific">Cinchona calisaya</name>
    <dbReference type="NCBI Taxonomy" id="153742"/>
    <lineage>
        <taxon>Eukaryota</taxon>
        <taxon>Viridiplantae</taxon>
        <taxon>Streptophyta</taxon>
        <taxon>Embryophyta</taxon>
        <taxon>Tracheophyta</taxon>
        <taxon>Spermatophyta</taxon>
        <taxon>Magnoliopsida</taxon>
        <taxon>eudicotyledons</taxon>
        <taxon>Gunneridae</taxon>
        <taxon>Pentapetalae</taxon>
        <taxon>asterids</taxon>
        <taxon>lamiids</taxon>
        <taxon>Gentianales</taxon>
        <taxon>Rubiaceae</taxon>
        <taxon>Cinchonoideae</taxon>
        <taxon>Cinchoneae</taxon>
        <taxon>Cinchona</taxon>
    </lineage>
</organism>
<dbReference type="Gene3D" id="3.60.40.10">
    <property type="entry name" value="PPM-type phosphatase domain"/>
    <property type="match status" value="1"/>
</dbReference>
<dbReference type="CDD" id="cd00143">
    <property type="entry name" value="PP2Cc"/>
    <property type="match status" value="1"/>
</dbReference>
<sequence>MEGSKITLVNVLAVILSFFAVVMCCSSSTHEVSVACMMAYDKGGAPSVFSSQECPQWEWTHPIQVPQYHPTANCEFASATFQGRRHYQEDRISCNPAMKIPLLGNEGQEITIGVAAVFDGHLGAEASELASKKFLDYFYLNVLFNTYKQALPHKKHNDEANHHVTTVESTPLYDILKEALTRTFGDIDSEFTQEALKNNYAAGSTGTVAVLVNNRILVGFVGDSKALLCSDTGRASEGVKVRAPNVEELTRDHHPDREDERARMEAWGMPHVSAQLAVSRAIGNLNSRRYGVIPEAEVIGWRTQTSNNSFLVLGSDGIFEGLTPANVCAILHNNGCKSGTAASSSSSSCLAMSALANRIVNSAFENGSNDNLSIVVIPLNPTYSF</sequence>
<dbReference type="PROSITE" id="PS51746">
    <property type="entry name" value="PPM_2"/>
    <property type="match status" value="1"/>
</dbReference>
<proteinExistence type="predicted"/>
<comment type="caution">
    <text evidence="3">The sequence shown here is derived from an EMBL/GenBank/DDBJ whole genome shotgun (WGS) entry which is preliminary data.</text>
</comment>
<name>A0ABD2ZDH9_9GENT</name>
<dbReference type="InterPro" id="IPR036457">
    <property type="entry name" value="PPM-type-like_dom_sf"/>
</dbReference>
<accession>A0ABD2ZDH9</accession>
<keyword evidence="1" id="KW-0732">Signal</keyword>
<feature type="signal peptide" evidence="1">
    <location>
        <begin position="1"/>
        <end position="24"/>
    </location>
</feature>
<evidence type="ECO:0000313" key="3">
    <source>
        <dbReference type="EMBL" id="KAL3517529.1"/>
    </source>
</evidence>